<dbReference type="PROSITE" id="PS00778">
    <property type="entry name" value="HIS_ACID_PHOSPHAT_2"/>
    <property type="match status" value="1"/>
</dbReference>
<evidence type="ECO:0000313" key="20">
    <source>
        <dbReference type="Proteomes" id="UP001295794"/>
    </source>
</evidence>
<dbReference type="PANTHER" id="PTHR20963">
    <property type="entry name" value="MULTIPLE INOSITOL POLYPHOSPHATE PHOSPHATASE-RELATED"/>
    <property type="match status" value="1"/>
</dbReference>
<dbReference type="InterPro" id="IPR000560">
    <property type="entry name" value="His_Pase_clade-2"/>
</dbReference>
<keyword evidence="6" id="KW-0325">Glycoprotein</keyword>
<proteinExistence type="predicted"/>
<dbReference type="AlphaFoldDB" id="A0AAD2H145"/>
<evidence type="ECO:0000256" key="4">
    <source>
        <dbReference type="ARBA" id="ARBA00022801"/>
    </source>
</evidence>
<evidence type="ECO:0000256" key="12">
    <source>
        <dbReference type="ARBA" id="ARBA00043748"/>
    </source>
</evidence>
<keyword evidence="4" id="KW-0378">Hydrolase</keyword>
<evidence type="ECO:0000256" key="3">
    <source>
        <dbReference type="ARBA" id="ARBA00022525"/>
    </source>
</evidence>
<evidence type="ECO:0000256" key="18">
    <source>
        <dbReference type="SAM" id="SignalP"/>
    </source>
</evidence>
<evidence type="ECO:0000256" key="13">
    <source>
        <dbReference type="ARBA" id="ARBA00043788"/>
    </source>
</evidence>
<dbReference type="InterPro" id="IPR029033">
    <property type="entry name" value="His_PPase_superfam"/>
</dbReference>
<gene>
    <name evidence="19" type="ORF">MYCIT1_LOCUS9588</name>
</gene>
<comment type="subunit">
    <text evidence="2">Monomer.</text>
</comment>
<dbReference type="Gene3D" id="3.40.50.1240">
    <property type="entry name" value="Phosphoglycerate mutase-like"/>
    <property type="match status" value="1"/>
</dbReference>
<keyword evidence="20" id="KW-1185">Reference proteome</keyword>
<dbReference type="InterPro" id="IPR016274">
    <property type="entry name" value="Histidine_acid_Pase_euk"/>
</dbReference>
<evidence type="ECO:0000256" key="15">
    <source>
        <dbReference type="ARBA" id="ARBA00044262"/>
    </source>
</evidence>
<dbReference type="GO" id="GO:0003993">
    <property type="term" value="F:acid phosphatase activity"/>
    <property type="evidence" value="ECO:0007669"/>
    <property type="project" value="TreeGrafter"/>
</dbReference>
<keyword evidence="5 17" id="KW-1015">Disulfide bond</keyword>
<evidence type="ECO:0000256" key="9">
    <source>
        <dbReference type="ARBA" id="ARBA00043670"/>
    </source>
</evidence>
<dbReference type="GO" id="GO:0016158">
    <property type="term" value="F:inositol hexakisphosphate 3-phosphatase activity"/>
    <property type="evidence" value="ECO:0007669"/>
    <property type="project" value="UniProtKB-EC"/>
</dbReference>
<dbReference type="PANTHER" id="PTHR20963:SF24">
    <property type="entry name" value="3-PHYTASE B"/>
    <property type="match status" value="1"/>
</dbReference>
<feature type="chain" id="PRO_5042047994" description="Phytase A" evidence="18">
    <location>
        <begin position="23"/>
        <end position="442"/>
    </location>
</feature>
<evidence type="ECO:0000256" key="16">
    <source>
        <dbReference type="PIRSR" id="PIRSR000894-1"/>
    </source>
</evidence>
<sequence>MSLRNILFPIALTSATLTCTLAATDITQLWGPGSPYFPSGTYTGPPPGCSVTQVNLIQRHGARFPTSTKAAASVAKLQSVASYTDPAFDFLNTFKYDLGVASLVPFGAQQSFESGKLMFQRYETLLTSGSAPFVRADSSKRVVDSATNWTAGFSAASHGALSPMLTDILSGNDTLDDSSCANAGSSDNATSAWLAVYGPPITARLNKAAPGANLTNDDMVNIMGLCSFETVASAPFAPGKGASDLQLSPFCSLFSVAEFKAAEYSSDLDKYYGTGHGGLLGRVQGVGYVLELIARLTNTPVPSLVNINTTLDASHATFPLDRTFYVDFTHDNELVAIYAALGLFKQAVPLPTTAAVNDGVGKAGQWVASRLVPFSGRMVTEKLRCGAAQGDVVRIFVNDALQPLEFCNGGHSKEGLCTLDAFVESQAYSVSGGLGDWDLCFS</sequence>
<organism evidence="19 20">
    <name type="scientific">Mycena citricolor</name>
    <dbReference type="NCBI Taxonomy" id="2018698"/>
    <lineage>
        <taxon>Eukaryota</taxon>
        <taxon>Fungi</taxon>
        <taxon>Dikarya</taxon>
        <taxon>Basidiomycota</taxon>
        <taxon>Agaricomycotina</taxon>
        <taxon>Agaricomycetes</taxon>
        <taxon>Agaricomycetidae</taxon>
        <taxon>Agaricales</taxon>
        <taxon>Marasmiineae</taxon>
        <taxon>Mycenaceae</taxon>
        <taxon>Mycena</taxon>
    </lineage>
</organism>
<comment type="catalytic activity">
    <reaction evidence="11">
        <text>1D-myo-inositol 1,2,6-trisphosphate + H2O = 1D-myo-inositol 1,2-bisphosphate + phosphate</text>
        <dbReference type="Rhea" id="RHEA:77131"/>
        <dbReference type="ChEBI" id="CHEBI:15377"/>
        <dbReference type="ChEBI" id="CHEBI:43474"/>
        <dbReference type="ChEBI" id="CHEBI:195537"/>
        <dbReference type="ChEBI" id="CHEBI:195539"/>
    </reaction>
    <physiologicalReaction direction="left-to-right" evidence="11">
        <dbReference type="Rhea" id="RHEA:77132"/>
    </physiologicalReaction>
</comment>
<feature type="active site" description="Nucleophile" evidence="16">
    <location>
        <position position="60"/>
    </location>
</feature>
<feature type="active site" description="Proton donor" evidence="16">
    <location>
        <position position="331"/>
    </location>
</feature>
<dbReference type="Proteomes" id="UP001295794">
    <property type="component" value="Unassembled WGS sequence"/>
</dbReference>
<dbReference type="PROSITE" id="PS00616">
    <property type="entry name" value="HIS_ACID_PHOSPHAT_1"/>
    <property type="match status" value="1"/>
</dbReference>
<evidence type="ECO:0000256" key="14">
    <source>
        <dbReference type="ARBA" id="ARBA00044106"/>
    </source>
</evidence>
<evidence type="ECO:0000256" key="8">
    <source>
        <dbReference type="ARBA" id="ARBA00042300"/>
    </source>
</evidence>
<comment type="catalytic activity">
    <reaction evidence="13">
        <text>1D-myo-inositol hexakisphosphate + H2O = 1D-myo-inositol 1,2,4,5,6-pentakisphosphate + phosphate</text>
        <dbReference type="Rhea" id="RHEA:16989"/>
        <dbReference type="ChEBI" id="CHEBI:15377"/>
        <dbReference type="ChEBI" id="CHEBI:43474"/>
        <dbReference type="ChEBI" id="CHEBI:57798"/>
        <dbReference type="ChEBI" id="CHEBI:58130"/>
        <dbReference type="EC" id="3.1.3.8"/>
    </reaction>
    <physiologicalReaction direction="left-to-right" evidence="13">
        <dbReference type="Rhea" id="RHEA:16990"/>
    </physiologicalReaction>
</comment>
<comment type="caution">
    <text evidence="19">The sequence shown here is derived from an EMBL/GenBank/DDBJ whole genome shotgun (WGS) entry which is preliminary data.</text>
</comment>
<evidence type="ECO:0000256" key="7">
    <source>
        <dbReference type="ARBA" id="ARBA00041857"/>
    </source>
</evidence>
<feature type="disulfide bond" evidence="17">
    <location>
        <begin position="226"/>
        <end position="251"/>
    </location>
</feature>
<dbReference type="CDD" id="cd07061">
    <property type="entry name" value="HP_HAP_like"/>
    <property type="match status" value="1"/>
</dbReference>
<comment type="catalytic activity">
    <reaction evidence="10">
        <text>1D-myo-inositol 1,2-bisphosphate + H2O = 1D-myo-inositol 2-phosphate + phosphate</text>
        <dbReference type="Rhea" id="RHEA:77135"/>
        <dbReference type="ChEBI" id="CHEBI:15377"/>
        <dbReference type="ChEBI" id="CHEBI:43474"/>
        <dbReference type="ChEBI" id="CHEBI:84142"/>
        <dbReference type="ChEBI" id="CHEBI:195539"/>
    </reaction>
    <physiologicalReaction direction="left-to-right" evidence="10">
        <dbReference type="Rhea" id="RHEA:77136"/>
    </physiologicalReaction>
</comment>
<feature type="disulfide bond" evidence="17">
    <location>
        <begin position="407"/>
        <end position="417"/>
    </location>
</feature>
<evidence type="ECO:0000256" key="11">
    <source>
        <dbReference type="ARBA" id="ARBA00043721"/>
    </source>
</evidence>
<feature type="disulfide bond" evidence="17">
    <location>
        <begin position="49"/>
        <end position="385"/>
    </location>
</feature>
<keyword evidence="3" id="KW-0964">Secreted</keyword>
<dbReference type="GO" id="GO:0005576">
    <property type="term" value="C:extracellular region"/>
    <property type="evidence" value="ECO:0007669"/>
    <property type="project" value="UniProtKB-SubCell"/>
</dbReference>
<dbReference type="InterPro" id="IPR033379">
    <property type="entry name" value="Acid_Pase_AS"/>
</dbReference>
<dbReference type="PIRSF" id="PIRSF000894">
    <property type="entry name" value="Acid_phosphatase"/>
    <property type="match status" value="1"/>
</dbReference>
<comment type="subcellular location">
    <subcellularLocation>
        <location evidence="1">Secreted</location>
    </subcellularLocation>
</comment>
<dbReference type="SUPFAM" id="SSF53254">
    <property type="entry name" value="Phosphoglycerate mutase-like"/>
    <property type="match status" value="1"/>
</dbReference>
<evidence type="ECO:0000256" key="1">
    <source>
        <dbReference type="ARBA" id="ARBA00004613"/>
    </source>
</evidence>
<evidence type="ECO:0000313" key="19">
    <source>
        <dbReference type="EMBL" id="CAK5267241.1"/>
    </source>
</evidence>
<comment type="catalytic activity">
    <reaction evidence="9">
        <text>1D-myo-inositol 1,2,5,6-tetrakisphosphate + H2O = 1D-myo-inositol 1,2,6-trisphosphate + phosphate</text>
        <dbReference type="Rhea" id="RHEA:77119"/>
        <dbReference type="ChEBI" id="CHEBI:15377"/>
        <dbReference type="ChEBI" id="CHEBI:43474"/>
        <dbReference type="ChEBI" id="CHEBI:195535"/>
        <dbReference type="ChEBI" id="CHEBI:195537"/>
    </reaction>
    <physiologicalReaction direction="left-to-right" evidence="9">
        <dbReference type="Rhea" id="RHEA:77120"/>
    </physiologicalReaction>
</comment>
<protein>
    <recommendedName>
        <fullName evidence="14">Phytase A</fullName>
    </recommendedName>
    <alternativeName>
        <fullName evidence="15">Histidine acid phosphatase phyA</fullName>
    </alternativeName>
    <alternativeName>
        <fullName evidence="8">Myo-inositol hexakisphosphate phosphohydrolase A</fullName>
    </alternativeName>
    <alternativeName>
        <fullName evidence="7">Myo-inositol-hexaphosphate 3-phosphohydrolase A</fullName>
    </alternativeName>
</protein>
<accession>A0AAD2H145</accession>
<comment type="catalytic activity">
    <reaction evidence="12">
        <text>1D-myo-inositol 1,2,4,5,6-pentakisphosphate + H2O = 1D-myo-inositol 1,2,5,6-tetrakisphosphate + phosphate</text>
        <dbReference type="Rhea" id="RHEA:77115"/>
        <dbReference type="ChEBI" id="CHEBI:15377"/>
        <dbReference type="ChEBI" id="CHEBI:43474"/>
        <dbReference type="ChEBI" id="CHEBI:57798"/>
        <dbReference type="ChEBI" id="CHEBI:195535"/>
    </reaction>
    <physiologicalReaction direction="left-to-right" evidence="12">
        <dbReference type="Rhea" id="RHEA:77116"/>
    </physiologicalReaction>
</comment>
<evidence type="ECO:0000256" key="17">
    <source>
        <dbReference type="PIRSR" id="PIRSR000894-2"/>
    </source>
</evidence>
<dbReference type="EMBL" id="CAVNYO010000118">
    <property type="protein sequence ID" value="CAK5267241.1"/>
    <property type="molecule type" value="Genomic_DNA"/>
</dbReference>
<dbReference type="Pfam" id="PF00328">
    <property type="entry name" value="His_Phos_2"/>
    <property type="match status" value="1"/>
</dbReference>
<evidence type="ECO:0000256" key="2">
    <source>
        <dbReference type="ARBA" id="ARBA00011245"/>
    </source>
</evidence>
<keyword evidence="18" id="KW-0732">Signal</keyword>
<reference evidence="19" key="1">
    <citation type="submission" date="2023-11" db="EMBL/GenBank/DDBJ databases">
        <authorList>
            <person name="De Vega J J."/>
            <person name="De Vega J J."/>
        </authorList>
    </citation>
    <scope>NUCLEOTIDE SEQUENCE</scope>
</reference>
<name>A0AAD2H145_9AGAR</name>
<evidence type="ECO:0000256" key="10">
    <source>
        <dbReference type="ARBA" id="ARBA00043675"/>
    </source>
</evidence>
<evidence type="ECO:0000256" key="6">
    <source>
        <dbReference type="ARBA" id="ARBA00023180"/>
    </source>
</evidence>
<evidence type="ECO:0000256" key="5">
    <source>
        <dbReference type="ARBA" id="ARBA00023157"/>
    </source>
</evidence>
<feature type="signal peptide" evidence="18">
    <location>
        <begin position="1"/>
        <end position="22"/>
    </location>
</feature>